<dbReference type="GO" id="GO:0005525">
    <property type="term" value="F:GTP binding"/>
    <property type="evidence" value="ECO:0007669"/>
    <property type="project" value="UniProtKB-KW"/>
</dbReference>
<evidence type="ECO:0000256" key="3">
    <source>
        <dbReference type="ARBA" id="ARBA00022490"/>
    </source>
</evidence>
<dbReference type="GO" id="GO:0003924">
    <property type="term" value="F:GTPase activity"/>
    <property type="evidence" value="ECO:0007669"/>
    <property type="project" value="InterPro"/>
</dbReference>
<comment type="function">
    <text evidence="7">Translation factor necessary for the incorporation of selenocysteine into proteins. It probably replaces EF-Tu for the insertion of selenocysteine directed by the UGA codon. SelB binds GTP and GDP.</text>
</comment>
<evidence type="ECO:0000313" key="11">
    <source>
        <dbReference type="Proteomes" id="UP000013047"/>
    </source>
</evidence>
<evidence type="ECO:0000256" key="1">
    <source>
        <dbReference type="ARBA" id="ARBA00004496"/>
    </source>
</evidence>
<dbReference type="Pfam" id="PF03144">
    <property type="entry name" value="GTP_EFTU_D2"/>
    <property type="match status" value="1"/>
</dbReference>
<evidence type="ECO:0000313" key="10">
    <source>
        <dbReference type="EMBL" id="ENO98826.1"/>
    </source>
</evidence>
<dbReference type="GO" id="GO:0003746">
    <property type="term" value="F:translation elongation factor activity"/>
    <property type="evidence" value="ECO:0007669"/>
    <property type="project" value="UniProtKB-KW"/>
</dbReference>
<dbReference type="NCBIfam" id="TIGR00475">
    <property type="entry name" value="selB"/>
    <property type="match status" value="1"/>
</dbReference>
<evidence type="ECO:0000256" key="4">
    <source>
        <dbReference type="ARBA" id="ARBA00022741"/>
    </source>
</evidence>
<dbReference type="Proteomes" id="UP000013047">
    <property type="component" value="Unassembled WGS sequence"/>
</dbReference>
<dbReference type="InterPro" id="IPR000795">
    <property type="entry name" value="T_Tr_GTP-bd_dom"/>
</dbReference>
<dbReference type="InterPro" id="IPR009000">
    <property type="entry name" value="Transl_B-barrel_sf"/>
</dbReference>
<accession>N6YX35</accession>
<dbReference type="Pfam" id="PF21214">
    <property type="entry name" value="WHD_2nd_SelB_bact"/>
    <property type="match status" value="1"/>
</dbReference>
<feature type="domain" description="Tr-type G" evidence="9">
    <location>
        <begin position="1"/>
        <end position="184"/>
    </location>
</feature>
<dbReference type="InterPro" id="IPR057335">
    <property type="entry name" value="Beta-barrel_SelB"/>
</dbReference>
<evidence type="ECO:0000256" key="5">
    <source>
        <dbReference type="ARBA" id="ARBA00022917"/>
    </source>
</evidence>
<dbReference type="Pfam" id="PF09107">
    <property type="entry name" value="WHD_3rd_SelB"/>
    <property type="match status" value="1"/>
</dbReference>
<dbReference type="InterPro" id="IPR004535">
    <property type="entry name" value="Transl_elong_SelB"/>
</dbReference>
<dbReference type="InterPro" id="IPR036390">
    <property type="entry name" value="WH_DNA-bd_sf"/>
</dbReference>
<dbReference type="CDD" id="cd04171">
    <property type="entry name" value="SelB"/>
    <property type="match status" value="1"/>
</dbReference>
<dbReference type="InterPro" id="IPR004161">
    <property type="entry name" value="EFTu-like_2"/>
</dbReference>
<sequence>MLIGTAGHIDHGKTTLIRALTGVDTTHLPEEKARGITIELGYAFAAIDGDVTRGDPAAAARTLGFIDVPGHERFVPTMLMGAAGIDYALLVVAADDGVMPQTREHLAILHLLGIARGAVALTKCDRVEPARIAEVQADIAELLASTALAGSPVFPISAITGDGIDALRAHLLAIARDEDACPPDAGFRLVADRRFALAGAGTIVTGTVRSGVVGVGDTLLLARPEGFRREVRVRGLRANNRKADTAGAGSRCAVNLGGIDFGEIERGDWLLHPALARPTDRLDLRLELLADAPRKLGQWASVTLHHAGGHAMARLVLLDDALEAGGLAPGASALVQAVLDRPVFACCGDRIVIRDAAGRETLGGGRVLDPFPPSRHRRRPDRLALLAVLERPDPAERLAGLVASAPLGLELDELAAAHNLPEGRWQVLLPQAHHLQGKTGGRVFSAAAWAALGEAVLARLAAHHEAFADEPGVERERLRRMCAPRLPAPAFLARLEALLAEGRIARAGSAWHLPSHTVELDRADRRRADALLARLAEGAYDPPWVRDLAEACEIPEAEVRSLLRRVAMCGEVFQVVRDLFYPRATVARLVGIVAELAERNEGRVRAADFRDLIGGGRKRSIQILEFFDRVGFTRRIGAGHGLAHTLRGEAPVSGENQEGRVTIAPP</sequence>
<evidence type="ECO:0000256" key="7">
    <source>
        <dbReference type="ARBA" id="ARBA00025526"/>
    </source>
</evidence>
<dbReference type="GO" id="GO:0003723">
    <property type="term" value="F:RNA binding"/>
    <property type="evidence" value="ECO:0007669"/>
    <property type="project" value="InterPro"/>
</dbReference>
<dbReference type="Pfam" id="PF25461">
    <property type="entry name" value="Beta-barrel_SelB"/>
    <property type="match status" value="1"/>
</dbReference>
<keyword evidence="6" id="KW-0342">GTP-binding</keyword>
<keyword evidence="11" id="KW-1185">Reference proteome</keyword>
<evidence type="ECO:0000256" key="2">
    <source>
        <dbReference type="ARBA" id="ARBA00015953"/>
    </source>
</evidence>
<organism evidence="10 11">
    <name type="scientific">Thauera phenylacetica B4P</name>
    <dbReference type="NCBI Taxonomy" id="1234382"/>
    <lineage>
        <taxon>Bacteria</taxon>
        <taxon>Pseudomonadati</taxon>
        <taxon>Pseudomonadota</taxon>
        <taxon>Betaproteobacteria</taxon>
        <taxon>Rhodocyclales</taxon>
        <taxon>Zoogloeaceae</taxon>
        <taxon>Thauera</taxon>
    </lineage>
</organism>
<dbReference type="Pfam" id="PF00009">
    <property type="entry name" value="GTP_EFTU"/>
    <property type="match status" value="1"/>
</dbReference>
<dbReference type="PANTHER" id="PTHR43721">
    <property type="entry name" value="ELONGATION FACTOR TU-RELATED"/>
    <property type="match status" value="1"/>
</dbReference>
<dbReference type="InterPro" id="IPR036388">
    <property type="entry name" value="WH-like_DNA-bd_sf"/>
</dbReference>
<dbReference type="SUPFAM" id="SSF50447">
    <property type="entry name" value="Translation proteins"/>
    <property type="match status" value="1"/>
</dbReference>
<dbReference type="PANTHER" id="PTHR43721:SF9">
    <property type="entry name" value="GTP-BINDING PROTEIN 1"/>
    <property type="match status" value="1"/>
</dbReference>
<dbReference type="NCBIfam" id="TIGR00231">
    <property type="entry name" value="small_GTP"/>
    <property type="match status" value="1"/>
</dbReference>
<dbReference type="AlphaFoldDB" id="N6YX35"/>
<dbReference type="Gene3D" id="1.10.10.10">
    <property type="entry name" value="Winged helix-like DNA-binding domain superfamily/Winged helix DNA-binding domain"/>
    <property type="match status" value="3"/>
</dbReference>
<keyword evidence="3" id="KW-0963">Cytoplasm</keyword>
<keyword evidence="10" id="KW-0251">Elongation factor</keyword>
<dbReference type="Gene3D" id="3.40.50.300">
    <property type="entry name" value="P-loop containing nucleotide triphosphate hydrolases"/>
    <property type="match status" value="1"/>
</dbReference>
<protein>
    <recommendedName>
        <fullName evidence="2">Selenocysteine-specific elongation factor</fullName>
    </recommendedName>
    <alternativeName>
        <fullName evidence="8">SelB translation factor</fullName>
    </alternativeName>
</protein>
<dbReference type="InterPro" id="IPR015191">
    <property type="entry name" value="SelB_WHD4"/>
</dbReference>
<reference evidence="10 11" key="1">
    <citation type="submission" date="2012-09" db="EMBL/GenBank/DDBJ databases">
        <title>Draft Genome Sequences of 6 Strains from Genus Thauera.</title>
        <authorList>
            <person name="Liu B."/>
            <person name="Shapleigh J.P."/>
            <person name="Frostegard A.H."/>
        </authorList>
    </citation>
    <scope>NUCLEOTIDE SEQUENCE [LARGE SCALE GENOMIC DNA]</scope>
    <source>
        <strain evidence="10 11">B4P</strain>
    </source>
</reference>
<proteinExistence type="predicted"/>
<dbReference type="InterPro" id="IPR048931">
    <property type="entry name" value="WHD_2nd_SelB_bact"/>
</dbReference>
<dbReference type="InterPro" id="IPR005225">
    <property type="entry name" value="Small_GTP-bd"/>
</dbReference>
<evidence type="ECO:0000259" key="9">
    <source>
        <dbReference type="PROSITE" id="PS51722"/>
    </source>
</evidence>
<evidence type="ECO:0000256" key="8">
    <source>
        <dbReference type="ARBA" id="ARBA00031615"/>
    </source>
</evidence>
<dbReference type="RefSeq" id="WP_004355787.1">
    <property type="nucleotide sequence ID" value="NZ_AMXF01000004.1"/>
</dbReference>
<dbReference type="OrthoDB" id="9803139at2"/>
<dbReference type="PROSITE" id="PS51722">
    <property type="entry name" value="G_TR_2"/>
    <property type="match status" value="1"/>
</dbReference>
<dbReference type="CDD" id="cd15491">
    <property type="entry name" value="selB_III"/>
    <property type="match status" value="1"/>
</dbReference>
<dbReference type="SUPFAM" id="SSF52540">
    <property type="entry name" value="P-loop containing nucleoside triphosphate hydrolases"/>
    <property type="match status" value="1"/>
</dbReference>
<dbReference type="EMBL" id="AMXF01000004">
    <property type="protein sequence ID" value="ENO98826.1"/>
    <property type="molecule type" value="Genomic_DNA"/>
</dbReference>
<dbReference type="SUPFAM" id="SSF50465">
    <property type="entry name" value="EF-Tu/eEF-1alpha/eIF2-gamma C-terminal domain"/>
    <property type="match status" value="1"/>
</dbReference>
<keyword evidence="4" id="KW-0547">Nucleotide-binding</keyword>
<dbReference type="GO" id="GO:0005737">
    <property type="term" value="C:cytoplasm"/>
    <property type="evidence" value="ECO:0007669"/>
    <property type="project" value="UniProtKB-SubCell"/>
</dbReference>
<dbReference type="InterPro" id="IPR015190">
    <property type="entry name" value="Elong_fac_SelB-wing-hlx_typ-2"/>
</dbReference>
<dbReference type="InterPro" id="IPR050055">
    <property type="entry name" value="EF-Tu_GTPase"/>
</dbReference>
<dbReference type="PRINTS" id="PR00315">
    <property type="entry name" value="ELONGATNFCT"/>
</dbReference>
<comment type="subcellular location">
    <subcellularLocation>
        <location evidence="1">Cytoplasm</location>
    </subcellularLocation>
</comment>
<dbReference type="Pfam" id="PF09106">
    <property type="entry name" value="WHD_2nd_SelB"/>
    <property type="match status" value="1"/>
</dbReference>
<name>N6YX35_9RHOO</name>
<dbReference type="SUPFAM" id="SSF46785">
    <property type="entry name" value="Winged helix' DNA-binding domain"/>
    <property type="match status" value="3"/>
</dbReference>
<dbReference type="GO" id="GO:0001514">
    <property type="term" value="P:selenocysteine incorporation"/>
    <property type="evidence" value="ECO:0007669"/>
    <property type="project" value="InterPro"/>
</dbReference>
<dbReference type="InterPro" id="IPR009001">
    <property type="entry name" value="Transl_elong_EF1A/Init_IF2_C"/>
</dbReference>
<dbReference type="InterPro" id="IPR027417">
    <property type="entry name" value="P-loop_NTPase"/>
</dbReference>
<dbReference type="Gene3D" id="2.40.30.10">
    <property type="entry name" value="Translation factors"/>
    <property type="match status" value="1"/>
</dbReference>
<gene>
    <name evidence="10" type="ORF">C667_01708</name>
</gene>
<comment type="caution">
    <text evidence="10">The sequence shown here is derived from an EMBL/GenBank/DDBJ whole genome shotgun (WGS) entry which is preliminary data.</text>
</comment>
<evidence type="ECO:0000256" key="6">
    <source>
        <dbReference type="ARBA" id="ARBA00023134"/>
    </source>
</evidence>
<keyword evidence="5" id="KW-0648">Protein biosynthesis</keyword>